<dbReference type="GO" id="GO:0016020">
    <property type="term" value="C:membrane"/>
    <property type="evidence" value="ECO:0007669"/>
    <property type="project" value="UniProtKB-SubCell"/>
</dbReference>
<dbReference type="FunCoup" id="A0A4Q1BR33">
    <property type="interactions" value="27"/>
</dbReference>
<dbReference type="CDD" id="cd18596">
    <property type="entry name" value="ABC_6TM_VMR1_D1_like"/>
    <property type="match status" value="1"/>
</dbReference>
<feature type="transmembrane region" description="Helical" evidence="10">
    <location>
        <begin position="684"/>
        <end position="704"/>
    </location>
</feature>
<evidence type="ECO:0000256" key="3">
    <source>
        <dbReference type="ARBA" id="ARBA00022692"/>
    </source>
</evidence>
<dbReference type="InterPro" id="IPR036640">
    <property type="entry name" value="ABC1_TM_sf"/>
</dbReference>
<feature type="region of interest" description="Disordered" evidence="9">
    <location>
        <begin position="488"/>
        <end position="532"/>
    </location>
</feature>
<dbReference type="OrthoDB" id="6500128at2759"/>
<feature type="domain" description="ABC transmembrane type-1" evidence="12">
    <location>
        <begin position="377"/>
        <end position="722"/>
    </location>
</feature>
<protein>
    <submittedName>
        <fullName evidence="13">ATP-binding cassette transporter</fullName>
    </submittedName>
</protein>
<dbReference type="Pfam" id="PF00664">
    <property type="entry name" value="ABC_membrane"/>
    <property type="match status" value="3"/>
</dbReference>
<dbReference type="PROSITE" id="PS50893">
    <property type="entry name" value="ABC_TRANSPORTER_2"/>
    <property type="match status" value="2"/>
</dbReference>
<dbReference type="InterPro" id="IPR017871">
    <property type="entry name" value="ABC_transporter-like_CS"/>
</dbReference>
<keyword evidence="6 13" id="KW-0067">ATP-binding</keyword>
<feature type="domain" description="ABC transmembrane type-1" evidence="12">
    <location>
        <begin position="1082"/>
        <end position="1364"/>
    </location>
</feature>
<dbReference type="STRING" id="5217.A0A4Q1BR33"/>
<feature type="transmembrane region" description="Helical" evidence="10">
    <location>
        <begin position="600"/>
        <end position="617"/>
    </location>
</feature>
<feature type="domain" description="ABC transporter" evidence="11">
    <location>
        <begin position="1401"/>
        <end position="1641"/>
    </location>
</feature>
<gene>
    <name evidence="13" type="ORF">M231_02236</name>
</gene>
<dbReference type="FunFam" id="3.40.50.300:FF:000838">
    <property type="entry name" value="ABC multidrug transporter (Eurofung)"/>
    <property type="match status" value="1"/>
</dbReference>
<dbReference type="EMBL" id="SDIL01000018">
    <property type="protein sequence ID" value="RXK40403.1"/>
    <property type="molecule type" value="Genomic_DNA"/>
</dbReference>
<evidence type="ECO:0000256" key="4">
    <source>
        <dbReference type="ARBA" id="ARBA00022737"/>
    </source>
</evidence>
<feature type="transmembrane region" description="Helical" evidence="10">
    <location>
        <begin position="1117"/>
        <end position="1145"/>
    </location>
</feature>
<dbReference type="VEuPathDB" id="FungiDB:TREMEDRAFT_65446"/>
<feature type="transmembrane region" description="Helical" evidence="10">
    <location>
        <begin position="417"/>
        <end position="439"/>
    </location>
</feature>
<dbReference type="InterPro" id="IPR050173">
    <property type="entry name" value="ABC_transporter_C-like"/>
</dbReference>
<dbReference type="GO" id="GO:0005524">
    <property type="term" value="F:ATP binding"/>
    <property type="evidence" value="ECO:0007669"/>
    <property type="project" value="UniProtKB-KW"/>
</dbReference>
<feature type="transmembrane region" description="Helical" evidence="10">
    <location>
        <begin position="573"/>
        <end position="594"/>
    </location>
</feature>
<feature type="compositionally biased region" description="Polar residues" evidence="9">
    <location>
        <begin position="495"/>
        <end position="509"/>
    </location>
</feature>
<dbReference type="SUPFAM" id="SSF90123">
    <property type="entry name" value="ABC transporter transmembrane region"/>
    <property type="match status" value="2"/>
</dbReference>
<keyword evidence="4" id="KW-0677">Repeat</keyword>
<keyword evidence="8 10" id="KW-0472">Membrane</keyword>
<evidence type="ECO:0000256" key="10">
    <source>
        <dbReference type="SAM" id="Phobius"/>
    </source>
</evidence>
<dbReference type="Proteomes" id="UP000289152">
    <property type="component" value="Unassembled WGS sequence"/>
</dbReference>
<feature type="transmembrane region" description="Helical" evidence="10">
    <location>
        <begin position="364"/>
        <end position="397"/>
    </location>
</feature>
<evidence type="ECO:0000259" key="11">
    <source>
        <dbReference type="PROSITE" id="PS50893"/>
    </source>
</evidence>
<keyword evidence="2" id="KW-0813">Transport</keyword>
<dbReference type="FunFam" id="1.20.1560.10:FF:000013">
    <property type="entry name" value="ABC transporter C family member 2"/>
    <property type="match status" value="1"/>
</dbReference>
<feature type="transmembrane region" description="Helical" evidence="10">
    <location>
        <begin position="1336"/>
        <end position="1357"/>
    </location>
</feature>
<keyword evidence="3 10" id="KW-0812">Transmembrane</keyword>
<feature type="transmembrane region" description="Helical" evidence="10">
    <location>
        <begin position="118"/>
        <end position="142"/>
    </location>
</feature>
<organism evidence="13 14">
    <name type="scientific">Tremella mesenterica</name>
    <name type="common">Jelly fungus</name>
    <dbReference type="NCBI Taxonomy" id="5217"/>
    <lineage>
        <taxon>Eukaryota</taxon>
        <taxon>Fungi</taxon>
        <taxon>Dikarya</taxon>
        <taxon>Basidiomycota</taxon>
        <taxon>Agaricomycotina</taxon>
        <taxon>Tremellomycetes</taxon>
        <taxon>Tremellales</taxon>
        <taxon>Tremellaceae</taxon>
        <taxon>Tremella</taxon>
    </lineage>
</organism>
<feature type="transmembrane region" description="Helical" evidence="10">
    <location>
        <begin position="1254"/>
        <end position="1274"/>
    </location>
</feature>
<keyword evidence="14" id="KW-1185">Reference proteome</keyword>
<dbReference type="Gene3D" id="3.40.50.300">
    <property type="entry name" value="P-loop containing nucleotide triphosphate hydrolases"/>
    <property type="match status" value="2"/>
</dbReference>
<dbReference type="InterPro" id="IPR003593">
    <property type="entry name" value="AAA+_ATPase"/>
</dbReference>
<evidence type="ECO:0000256" key="1">
    <source>
        <dbReference type="ARBA" id="ARBA00004141"/>
    </source>
</evidence>
<dbReference type="Pfam" id="PF00005">
    <property type="entry name" value="ABC_tran"/>
    <property type="match status" value="2"/>
</dbReference>
<feature type="transmembrane region" description="Helical" evidence="10">
    <location>
        <begin position="710"/>
        <end position="728"/>
    </location>
</feature>
<keyword evidence="5" id="KW-0547">Nucleotide-binding</keyword>
<feature type="transmembrane region" description="Helical" evidence="10">
    <location>
        <begin position="31"/>
        <end position="51"/>
    </location>
</feature>
<feature type="transmembrane region" description="Helical" evidence="10">
    <location>
        <begin position="1210"/>
        <end position="1234"/>
    </location>
</feature>
<dbReference type="GO" id="GO:0140359">
    <property type="term" value="F:ABC-type transporter activity"/>
    <property type="evidence" value="ECO:0007669"/>
    <property type="project" value="InterPro"/>
</dbReference>
<dbReference type="PROSITE" id="PS00211">
    <property type="entry name" value="ABC_TRANSPORTER_1"/>
    <property type="match status" value="2"/>
</dbReference>
<evidence type="ECO:0000313" key="13">
    <source>
        <dbReference type="EMBL" id="RXK40403.1"/>
    </source>
</evidence>
<proteinExistence type="predicted"/>
<evidence type="ECO:0000256" key="7">
    <source>
        <dbReference type="ARBA" id="ARBA00022989"/>
    </source>
</evidence>
<evidence type="ECO:0000256" key="8">
    <source>
        <dbReference type="ARBA" id="ARBA00023136"/>
    </source>
</evidence>
<dbReference type="PANTHER" id="PTHR24223:SF356">
    <property type="entry name" value="ATP-BINDING CASSETTE TRANSPORTER ABC4"/>
    <property type="match status" value="1"/>
</dbReference>
<name>A0A4Q1BR33_TREME</name>
<dbReference type="PROSITE" id="PS50929">
    <property type="entry name" value="ABC_TM1F"/>
    <property type="match status" value="2"/>
</dbReference>
<evidence type="ECO:0000256" key="9">
    <source>
        <dbReference type="SAM" id="MobiDB-lite"/>
    </source>
</evidence>
<dbReference type="InterPro" id="IPR027417">
    <property type="entry name" value="P-loop_NTPase"/>
</dbReference>
<dbReference type="GO" id="GO:0016887">
    <property type="term" value="F:ATP hydrolysis activity"/>
    <property type="evidence" value="ECO:0007669"/>
    <property type="project" value="InterPro"/>
</dbReference>
<evidence type="ECO:0000256" key="5">
    <source>
        <dbReference type="ARBA" id="ARBA00022741"/>
    </source>
</evidence>
<comment type="caution">
    <text evidence="13">The sequence shown here is derived from an EMBL/GenBank/DDBJ whole genome shotgun (WGS) entry which is preliminary data.</text>
</comment>
<feature type="transmembrane region" description="Helical" evidence="10">
    <location>
        <begin position="220"/>
        <end position="237"/>
    </location>
</feature>
<sequence length="1645" mass="181945">MDPQVVLKAGLVTVEKIRDKSSQSIIFRENLLILPILAIFSLLVLILVATLPRIYRFTHKRLILPLQERFAKPYHAIEEEDEVEDDQPVPPTPIYAESQGLLSDFKAHIRSLREYGTILFALEVVRTLCLAALLGLSIYAAIQAETPEKADGPVNFIEILKKKKHKHKNKHKNHHDKLILGEYSLLELGEFGVCGFYAYTLIASFLLLTLRPATPLRRHVIAHVDALLALAFVLYAYRDLWPLLTYHIAPSDLQNPITWARISLLTVVAVVIPLIRPRTYVPADPENPSLPDDVAPEQTAPWLSFLFHEYMSSLVWKAWKTPSLPYEALHPLPDGDRSKLLYDKHMDKLDPYRRKRIGKRPRHLFFSLLETFKLETVVICLMAFLAAVTELAGSVAINQLLNFLEKNGKNATIRPFVWIALLVVGPAFNSVFIQMYIWLTTRSLVRAESLLTQLLFDHALRLRMKDTTEEKTEEIQSSPPIITIEGVVQDVPGTPGSSQNGNGPNSTAEESIDATEIGSASDSNKGKKAETAAANAKEAADVEAQKSKGQGLAGKINVLMAADVDSVLNGRDLALVFIYTPTQILLSVVLLYRILSWSSIIGIMTLVATLPLPGLITKRNAQFQQQRMLATDSRVDTITEASGCTLRMVKMFAWEDRMKERISAKREVELDLIWRRRLMTLSTVLLNNILPVLTMAVTFTFYTAVQKRQLTAAAVFTSMTVFELLKSLSLTSLICQINEFVTGYVSIQRINKFLLNSEMIDEFTTNSNYKDTTVKPASLIEAKEQGLIRFHNASFTWGTPEGHVTPGFSLSIPDVTFVKGKVNLITGPTGSGKSSLLKALIGELHFIPGIEGFFHLPREGGVSYAAQESWCLSETIKDNILFGEPYEDFRYKKVLRDCALEADLKLFDDGDQTEIGEKGITLSGGQKARVTLARAVYAKTAVVLLDASDIFSALDTLTSRWIIDHLFQGELMQGRTVLLITHHIGLAAPMSDYMIALNGDGTIRTQGPIDQQLIEIEQLKEGEEEVEEIAEEIAPPETKTEEKKVGSKLVQAEEKGEGRISRKALVSFFSTFGGPVFWLTYIFLLTSGQAMSAFQTWWLGRWAKEYDNVTDTRQVSIIFWLGLYFVWVLVGIATLAAGAILYYVGAIKASRTIHRKLVDRIFGAYMRFLDATPVGRIISRFTKDMKAIDGQFIDIFGDVMDITLAMLIKLAVVISLVPLFSVPSVIIGVIGGIIGELYIHGQLSVKREMSNAKSPLFSHFSAAVSGIVSIRAYGAQEKLRAEARRRADKYTRTARVVSVSHCYNLNRWVTIRIDLLGGLFAAGLAAFLVYGPHLDASTSGFALSQAISFSGMILWWVRMVNELEVQGNSVERVEDYLVIDQEPSSEESKQPPAAWPTSGEIVLDKLSAKYSQDGPIVLAKLEVRIASGEKVGIVGRTGSGKSTLALALLRMIPTSGDVVIDGLKTSNVNLHALRSNITIIPQDPVLLSGSLRFNLDPFGEHDDAELNDAMQSSGLGQARHSESGAATPQRLTLDTPIAAGGGNLSQGQRQLVALARALVRASKVLILDEATASVDFETDALIQKSIRSLPQSCTVLTVAHRLSTVMDYDKILVLGGGKLLEYDSPENLKGNKDSYFAKLVQAMDG</sequence>
<accession>A0A4Q1BR33</accession>
<dbReference type="InParanoid" id="A0A4Q1BR33"/>
<dbReference type="PANTHER" id="PTHR24223">
    <property type="entry name" value="ATP-BINDING CASSETTE SUB-FAMILY C"/>
    <property type="match status" value="1"/>
</dbReference>
<evidence type="ECO:0000259" key="12">
    <source>
        <dbReference type="PROSITE" id="PS50929"/>
    </source>
</evidence>
<comment type="subcellular location">
    <subcellularLocation>
        <location evidence="1">Membrane</location>
        <topology evidence="1">Multi-pass membrane protein</topology>
    </subcellularLocation>
</comment>
<dbReference type="SUPFAM" id="SSF52540">
    <property type="entry name" value="P-loop containing nucleoside triphosphate hydrolases"/>
    <property type="match status" value="2"/>
</dbReference>
<dbReference type="CDD" id="cd03250">
    <property type="entry name" value="ABCC_MRP_domain1"/>
    <property type="match status" value="1"/>
</dbReference>
<dbReference type="Gene3D" id="1.20.1560.10">
    <property type="entry name" value="ABC transporter type 1, transmembrane domain"/>
    <property type="match status" value="2"/>
</dbReference>
<dbReference type="InterPro" id="IPR003439">
    <property type="entry name" value="ABC_transporter-like_ATP-bd"/>
</dbReference>
<dbReference type="InterPro" id="IPR011527">
    <property type="entry name" value="ABC1_TM_dom"/>
</dbReference>
<feature type="transmembrane region" description="Helical" evidence="10">
    <location>
        <begin position="188"/>
        <end position="208"/>
    </location>
</feature>
<dbReference type="SMART" id="SM00382">
    <property type="entry name" value="AAA"/>
    <property type="match status" value="2"/>
</dbReference>
<evidence type="ECO:0000256" key="2">
    <source>
        <dbReference type="ARBA" id="ARBA00022448"/>
    </source>
</evidence>
<reference evidence="13 14" key="1">
    <citation type="submission" date="2016-06" db="EMBL/GenBank/DDBJ databases">
        <title>Evolution of pathogenesis and genome organization in the Tremellales.</title>
        <authorList>
            <person name="Cuomo C."/>
            <person name="Litvintseva A."/>
            <person name="Heitman J."/>
            <person name="Chen Y."/>
            <person name="Sun S."/>
            <person name="Springer D."/>
            <person name="Dromer F."/>
            <person name="Young S."/>
            <person name="Zeng Q."/>
            <person name="Chapman S."/>
            <person name="Gujja S."/>
            <person name="Saif S."/>
            <person name="Birren B."/>
        </authorList>
    </citation>
    <scope>NUCLEOTIDE SEQUENCE [LARGE SCALE GENOMIC DNA]</scope>
    <source>
        <strain evidence="13 14">ATCC 28783</strain>
    </source>
</reference>
<dbReference type="CDD" id="cd03244">
    <property type="entry name" value="ABCC_MRP_domain2"/>
    <property type="match status" value="1"/>
</dbReference>
<keyword evidence="7 10" id="KW-1133">Transmembrane helix</keyword>
<feature type="transmembrane region" description="Helical" evidence="10">
    <location>
        <begin position="257"/>
        <end position="275"/>
    </location>
</feature>
<evidence type="ECO:0000313" key="14">
    <source>
        <dbReference type="Proteomes" id="UP000289152"/>
    </source>
</evidence>
<feature type="transmembrane region" description="Helical" evidence="10">
    <location>
        <begin position="1313"/>
        <end position="1330"/>
    </location>
</feature>
<feature type="transmembrane region" description="Helical" evidence="10">
    <location>
        <begin position="1064"/>
        <end position="1084"/>
    </location>
</feature>
<dbReference type="CDD" id="cd18604">
    <property type="entry name" value="ABC_6TM_VMR1_D2_like"/>
    <property type="match status" value="1"/>
</dbReference>
<evidence type="ECO:0000256" key="6">
    <source>
        <dbReference type="ARBA" id="ARBA00022840"/>
    </source>
</evidence>
<feature type="domain" description="ABC transporter" evidence="11">
    <location>
        <begin position="788"/>
        <end position="1025"/>
    </location>
</feature>